<dbReference type="Proteomes" id="UP001551210">
    <property type="component" value="Unassembled WGS sequence"/>
</dbReference>
<name>A0ABV3D482_STREX</name>
<reference evidence="1 2" key="1">
    <citation type="submission" date="2024-06" db="EMBL/GenBank/DDBJ databases">
        <title>The Natural Products Discovery Center: Release of the First 8490 Sequenced Strains for Exploring Actinobacteria Biosynthetic Diversity.</title>
        <authorList>
            <person name="Kalkreuter E."/>
            <person name="Kautsar S.A."/>
            <person name="Yang D."/>
            <person name="Bader C.D."/>
            <person name="Teijaro C.N."/>
            <person name="Fluegel L."/>
            <person name="Davis C.M."/>
            <person name="Simpson J.R."/>
            <person name="Lauterbach L."/>
            <person name="Steele A.D."/>
            <person name="Gui C."/>
            <person name="Meng S."/>
            <person name="Li G."/>
            <person name="Viehrig K."/>
            <person name="Ye F."/>
            <person name="Su P."/>
            <person name="Kiefer A.F."/>
            <person name="Nichols A."/>
            <person name="Cepeda A.J."/>
            <person name="Yan W."/>
            <person name="Fan B."/>
            <person name="Jiang Y."/>
            <person name="Adhikari A."/>
            <person name="Zheng C.-J."/>
            <person name="Schuster L."/>
            <person name="Cowan T.M."/>
            <person name="Smanski M.J."/>
            <person name="Chevrette M.G."/>
            <person name="De Carvalho L.P.S."/>
            <person name="Shen B."/>
        </authorList>
    </citation>
    <scope>NUCLEOTIDE SEQUENCE [LARGE SCALE GENOMIC DNA]</scope>
    <source>
        <strain evidence="1 2">NPDC045705</strain>
    </source>
</reference>
<dbReference type="InterPro" id="IPR003386">
    <property type="entry name" value="LACT/PDAT_acylTrfase"/>
</dbReference>
<organism evidence="1 2">
    <name type="scientific">Streptomyces exfoliatus</name>
    <name type="common">Streptomyces hydrogenans</name>
    <dbReference type="NCBI Taxonomy" id="1905"/>
    <lineage>
        <taxon>Bacteria</taxon>
        <taxon>Bacillati</taxon>
        <taxon>Actinomycetota</taxon>
        <taxon>Actinomycetes</taxon>
        <taxon>Kitasatosporales</taxon>
        <taxon>Streptomycetaceae</taxon>
        <taxon>Streptomyces</taxon>
    </lineage>
</organism>
<protein>
    <recommendedName>
        <fullName evidence="3">Lecithin:cholesterol acyltransferase</fullName>
    </recommendedName>
</protein>
<sequence>MEHDLVVFVPGFLGTRLRRDGRDVWGECGEALLGSGPSAAPALTELALPSGLGDALPDERFRLTADELLTVPDSLPGLLSCMGYPDLRAALGDPVEGQYVPFPYDWRLSHRLVAGLLKTRVQRELARWREQVDRYYPDRPDDPKVLLVCHSTGGIIGRYYLECEGGRETARALVTLGTPQRGLAQAVRLLTGHAIGDDEAPGVDARPLNEALRDLALTLPSVAQLLPVYDAVRVEGKSRPRTVDDRRYPVPDLPTALVENALSFDRRFQEAREAHRHTDIDGRLPYRVHSVGSRAFPTVRTVRLSSDGSRLVTRHDDSLVAPGDGTVPGDSAVAEWAVQDGTAMHWIECRHADMASAAAVGEVLAAVRKGDPPGGMLAGDEQISVYAPDTALAGEPFRISVVGTGLQERNVRAVMWRVGRTVRQPVVFTATRSDLFRAELEAGPGKWVVQAMADRPSRTDRRLVTLFAH</sequence>
<proteinExistence type="predicted"/>
<dbReference type="Pfam" id="PF02450">
    <property type="entry name" value="LCAT"/>
    <property type="match status" value="1"/>
</dbReference>
<dbReference type="Gene3D" id="3.40.50.1820">
    <property type="entry name" value="alpha/beta hydrolase"/>
    <property type="match status" value="1"/>
</dbReference>
<dbReference type="SUPFAM" id="SSF53474">
    <property type="entry name" value="alpha/beta-Hydrolases"/>
    <property type="match status" value="1"/>
</dbReference>
<evidence type="ECO:0000313" key="1">
    <source>
        <dbReference type="EMBL" id="MEU7297294.1"/>
    </source>
</evidence>
<dbReference type="EMBL" id="JBEZAM010000062">
    <property type="protein sequence ID" value="MEU7297294.1"/>
    <property type="molecule type" value="Genomic_DNA"/>
</dbReference>
<dbReference type="RefSeq" id="WP_359214599.1">
    <property type="nucleotide sequence ID" value="NZ_JBEZAM010000062.1"/>
</dbReference>
<evidence type="ECO:0008006" key="3">
    <source>
        <dbReference type="Google" id="ProtNLM"/>
    </source>
</evidence>
<keyword evidence="2" id="KW-1185">Reference proteome</keyword>
<evidence type="ECO:0000313" key="2">
    <source>
        <dbReference type="Proteomes" id="UP001551210"/>
    </source>
</evidence>
<dbReference type="InterPro" id="IPR029058">
    <property type="entry name" value="AB_hydrolase_fold"/>
</dbReference>
<accession>A0ABV3D482</accession>
<comment type="caution">
    <text evidence="1">The sequence shown here is derived from an EMBL/GenBank/DDBJ whole genome shotgun (WGS) entry which is preliminary data.</text>
</comment>
<gene>
    <name evidence="1" type="ORF">AB0A76_29550</name>
</gene>